<dbReference type="PhylomeDB" id="T1JBN6"/>
<dbReference type="EMBL" id="JH432016">
    <property type="status" value="NOT_ANNOTATED_CDS"/>
    <property type="molecule type" value="Genomic_DNA"/>
</dbReference>
<dbReference type="Proteomes" id="UP000014500">
    <property type="component" value="Unassembled WGS sequence"/>
</dbReference>
<proteinExistence type="predicted"/>
<reference evidence="4" key="1">
    <citation type="submission" date="2011-05" db="EMBL/GenBank/DDBJ databases">
        <authorList>
            <person name="Richards S.R."/>
            <person name="Qu J."/>
            <person name="Jiang H."/>
            <person name="Jhangiani S.N."/>
            <person name="Agravi P."/>
            <person name="Goodspeed R."/>
            <person name="Gross S."/>
            <person name="Mandapat C."/>
            <person name="Jackson L."/>
            <person name="Mathew T."/>
            <person name="Pu L."/>
            <person name="Thornton R."/>
            <person name="Saada N."/>
            <person name="Wilczek-Boney K.B."/>
            <person name="Lee S."/>
            <person name="Kovar C."/>
            <person name="Wu Y."/>
            <person name="Scherer S.E."/>
            <person name="Worley K.C."/>
            <person name="Muzny D.M."/>
            <person name="Gibbs R."/>
        </authorList>
    </citation>
    <scope>NUCLEOTIDE SEQUENCE</scope>
    <source>
        <strain evidence="4">Brora</strain>
    </source>
</reference>
<evidence type="ECO:0000313" key="3">
    <source>
        <dbReference type="EnsemblMetazoa" id="SMAR011187-PA"/>
    </source>
</evidence>
<dbReference type="EnsemblMetazoa" id="SMAR011187-RA">
    <property type="protein sequence ID" value="SMAR011187-PA"/>
    <property type="gene ID" value="SMAR011187"/>
</dbReference>
<organism evidence="3 4">
    <name type="scientific">Strigamia maritima</name>
    <name type="common">European centipede</name>
    <name type="synonym">Geophilus maritimus</name>
    <dbReference type="NCBI Taxonomy" id="126957"/>
    <lineage>
        <taxon>Eukaryota</taxon>
        <taxon>Metazoa</taxon>
        <taxon>Ecdysozoa</taxon>
        <taxon>Arthropoda</taxon>
        <taxon>Myriapoda</taxon>
        <taxon>Chilopoda</taxon>
        <taxon>Pleurostigmophora</taxon>
        <taxon>Geophilomorpha</taxon>
        <taxon>Linotaeniidae</taxon>
        <taxon>Strigamia</taxon>
    </lineage>
</organism>
<sequence length="463" mass="53796">MASTHRADMLEVRVNLHRLECLENCVRSNDLCVKGSDLRKLESFARREHTGVVKKRRRYLRNADHYGHPSSSSEHEYLNRDNSRCRKTLKRRNKKRNVHPSGDEETSSGMSKHEMEKDLKEFVDKHRLPERNADQNFLERLEQVKKFVFNDQNTTNGSTQSIHDLINRHNACRSLSQLKKELVPTEEEVDSLEKRVEELRREYKEKLARFKDSESEEENDVIKQLQAKLSKTVSLHSVIITKASTKNIEESMRLEDSVLVHQDVEGCAGSIPFTLQILIQRNKLSARPVEEARVVNLELSIPKDVFVQKELQPFIDKMRNCRDVMLCIHGLEKYATWYLLRQKAFRHFATQKPLVASIGADKLGRELLLKNSSDTIRTTILWTFELEETGRLAPVISLKVQKTSLAALVDEHNVVTKLPSMFQIMQEFYGIERAIGIVIDMMIYTTTKKKSINDYFVFVSWIV</sequence>
<keyword evidence="1" id="KW-0175">Coiled coil</keyword>
<evidence type="ECO:0000256" key="1">
    <source>
        <dbReference type="SAM" id="Coils"/>
    </source>
</evidence>
<accession>T1JBN6</accession>
<dbReference type="HOGENOM" id="CLU_590981_0_0_1"/>
<feature type="compositionally biased region" description="Basic and acidic residues" evidence="2">
    <location>
        <begin position="61"/>
        <end position="84"/>
    </location>
</feature>
<evidence type="ECO:0000313" key="4">
    <source>
        <dbReference type="Proteomes" id="UP000014500"/>
    </source>
</evidence>
<name>T1JBN6_STRMM</name>
<dbReference type="InterPro" id="IPR027801">
    <property type="entry name" value="CENP-P"/>
</dbReference>
<dbReference type="AlphaFoldDB" id="T1JBN6"/>
<feature type="region of interest" description="Disordered" evidence="2">
    <location>
        <begin position="60"/>
        <end position="115"/>
    </location>
</feature>
<dbReference type="GO" id="GO:0000775">
    <property type="term" value="C:chromosome, centromeric region"/>
    <property type="evidence" value="ECO:0007669"/>
    <property type="project" value="InterPro"/>
</dbReference>
<dbReference type="GO" id="GO:0034080">
    <property type="term" value="P:CENP-A containing chromatin assembly"/>
    <property type="evidence" value="ECO:0007669"/>
    <property type="project" value="InterPro"/>
</dbReference>
<dbReference type="GO" id="GO:0005634">
    <property type="term" value="C:nucleus"/>
    <property type="evidence" value="ECO:0007669"/>
    <property type="project" value="TreeGrafter"/>
</dbReference>
<feature type="coiled-coil region" evidence="1">
    <location>
        <begin position="175"/>
        <end position="220"/>
    </location>
</feature>
<dbReference type="PANTHER" id="PTHR28577">
    <property type="entry name" value="CENTROMERE PROTEIN P"/>
    <property type="match status" value="1"/>
</dbReference>
<dbReference type="Pfam" id="PF13096">
    <property type="entry name" value="CENP-P"/>
    <property type="match status" value="1"/>
</dbReference>
<reference evidence="3" key="2">
    <citation type="submission" date="2015-02" db="UniProtKB">
        <authorList>
            <consortium name="EnsemblMetazoa"/>
        </authorList>
    </citation>
    <scope>IDENTIFICATION</scope>
</reference>
<dbReference type="STRING" id="126957.T1JBN6"/>
<feature type="compositionally biased region" description="Basic residues" evidence="2">
    <location>
        <begin position="85"/>
        <end position="98"/>
    </location>
</feature>
<dbReference type="PANTHER" id="PTHR28577:SF1">
    <property type="entry name" value="CENTROMERE PROTEIN P"/>
    <property type="match status" value="1"/>
</dbReference>
<evidence type="ECO:0000256" key="2">
    <source>
        <dbReference type="SAM" id="MobiDB-lite"/>
    </source>
</evidence>
<protein>
    <submittedName>
        <fullName evidence="3">Uncharacterized protein</fullName>
    </submittedName>
</protein>
<keyword evidence="4" id="KW-1185">Reference proteome</keyword>